<accession>A0A3N4MM45</accession>
<keyword evidence="5" id="KW-0997">Cell inner membrane</keyword>
<evidence type="ECO:0000256" key="8">
    <source>
        <dbReference type="ARBA" id="ARBA00022989"/>
    </source>
</evidence>
<dbReference type="GO" id="GO:0098797">
    <property type="term" value="C:plasma membrane protein complex"/>
    <property type="evidence" value="ECO:0007669"/>
    <property type="project" value="TreeGrafter"/>
</dbReference>
<dbReference type="PANTHER" id="PTHR33446">
    <property type="entry name" value="PROTEIN TONB-RELATED"/>
    <property type="match status" value="1"/>
</dbReference>
<feature type="transmembrane region" description="Helical" evidence="10">
    <location>
        <begin position="50"/>
        <end position="67"/>
    </location>
</feature>
<name>A0A3N4MM45_9BACT</name>
<evidence type="ECO:0000313" key="12">
    <source>
        <dbReference type="EMBL" id="RPD41130.1"/>
    </source>
</evidence>
<dbReference type="GO" id="GO:0031992">
    <property type="term" value="F:energy transducer activity"/>
    <property type="evidence" value="ECO:0007669"/>
    <property type="project" value="InterPro"/>
</dbReference>
<dbReference type="Pfam" id="PF03544">
    <property type="entry name" value="TonB_C"/>
    <property type="match status" value="1"/>
</dbReference>
<reference evidence="13" key="1">
    <citation type="submission" date="2018-11" db="EMBL/GenBank/DDBJ databases">
        <title>Chitinophaga lutea sp.nov., isolate from arsenic contaminated soil.</title>
        <authorList>
            <person name="Zong Y."/>
        </authorList>
    </citation>
    <scope>NUCLEOTIDE SEQUENCE [LARGE SCALE GENOMIC DNA]</scope>
    <source>
        <strain evidence="13">YLT18</strain>
    </source>
</reference>
<evidence type="ECO:0000256" key="9">
    <source>
        <dbReference type="ARBA" id="ARBA00023136"/>
    </source>
</evidence>
<evidence type="ECO:0000256" key="10">
    <source>
        <dbReference type="SAM" id="Phobius"/>
    </source>
</evidence>
<keyword evidence="4" id="KW-1003">Cell membrane</keyword>
<dbReference type="NCBIfam" id="TIGR01352">
    <property type="entry name" value="tonB_Cterm"/>
    <property type="match status" value="1"/>
</dbReference>
<evidence type="ECO:0000256" key="2">
    <source>
        <dbReference type="ARBA" id="ARBA00006555"/>
    </source>
</evidence>
<dbReference type="GO" id="GO:0015031">
    <property type="term" value="P:protein transport"/>
    <property type="evidence" value="ECO:0007669"/>
    <property type="project" value="UniProtKB-KW"/>
</dbReference>
<dbReference type="EMBL" id="RMBX01000005">
    <property type="protein sequence ID" value="RPD41130.1"/>
    <property type="molecule type" value="Genomic_DNA"/>
</dbReference>
<keyword evidence="8 10" id="KW-1133">Transmembrane helix</keyword>
<comment type="similarity">
    <text evidence="2">Belongs to the TonB family.</text>
</comment>
<dbReference type="Proteomes" id="UP000279089">
    <property type="component" value="Unassembled WGS sequence"/>
</dbReference>
<keyword evidence="13" id="KW-1185">Reference proteome</keyword>
<dbReference type="InterPro" id="IPR003538">
    <property type="entry name" value="TonB"/>
</dbReference>
<dbReference type="SUPFAM" id="SSF74653">
    <property type="entry name" value="TolA/TonB C-terminal domain"/>
    <property type="match status" value="1"/>
</dbReference>
<evidence type="ECO:0000256" key="4">
    <source>
        <dbReference type="ARBA" id="ARBA00022475"/>
    </source>
</evidence>
<dbReference type="PROSITE" id="PS52015">
    <property type="entry name" value="TONB_CTD"/>
    <property type="match status" value="1"/>
</dbReference>
<sequence>MPRHLPVKQTAMETTKLTKQDFLDILFNDRNKSYGAYDLRRKYDKRVRNAVMGMGGIVLLIIGGYSVSTRLKAGKPVDKPLVEVTPITPIDVDIEKPLVTPPPPARVEPPAASLPTIEHPTFTVAPDEQVKPEDELKKNSELQAVSIGLKTADGDVNGVDGGLLDGGAPGTGVIDVPKTEPKPEGPLSFVEIMPEFPGGEAALTKFLNKNIHYPTVASETGVEGTVFIKFVVGSTGEIRDVEVVGAKKGAGLEEEALRVVRKMPAWKPGKQNGRSVAVYFNLPIRFRLDQ</sequence>
<keyword evidence="3" id="KW-0813">Transport</keyword>
<feature type="domain" description="TonB C-terminal" evidence="11">
    <location>
        <begin position="198"/>
        <end position="290"/>
    </location>
</feature>
<gene>
    <name evidence="12" type="ORF">EG028_10615</name>
</gene>
<evidence type="ECO:0000256" key="7">
    <source>
        <dbReference type="ARBA" id="ARBA00022927"/>
    </source>
</evidence>
<dbReference type="GO" id="GO:0015891">
    <property type="term" value="P:siderophore transport"/>
    <property type="evidence" value="ECO:0007669"/>
    <property type="project" value="InterPro"/>
</dbReference>
<evidence type="ECO:0000256" key="6">
    <source>
        <dbReference type="ARBA" id="ARBA00022692"/>
    </source>
</evidence>
<keyword evidence="9 10" id="KW-0472">Membrane</keyword>
<dbReference type="Gene3D" id="3.30.1150.10">
    <property type="match status" value="1"/>
</dbReference>
<evidence type="ECO:0000313" key="13">
    <source>
        <dbReference type="Proteomes" id="UP000279089"/>
    </source>
</evidence>
<dbReference type="GO" id="GO:0055085">
    <property type="term" value="P:transmembrane transport"/>
    <property type="evidence" value="ECO:0007669"/>
    <property type="project" value="InterPro"/>
</dbReference>
<dbReference type="OrthoDB" id="1039448at2"/>
<dbReference type="PRINTS" id="PR01374">
    <property type="entry name" value="TONBPROTEIN"/>
</dbReference>
<keyword evidence="6 10" id="KW-0812">Transmembrane</keyword>
<keyword evidence="7" id="KW-0653">Protein transport</keyword>
<dbReference type="AlphaFoldDB" id="A0A3N4MM45"/>
<comment type="caution">
    <text evidence="12">The sequence shown here is derived from an EMBL/GenBank/DDBJ whole genome shotgun (WGS) entry which is preliminary data.</text>
</comment>
<proteinExistence type="inferred from homology"/>
<protein>
    <submittedName>
        <fullName evidence="12">Energy transducer TonB</fullName>
    </submittedName>
</protein>
<evidence type="ECO:0000256" key="1">
    <source>
        <dbReference type="ARBA" id="ARBA00004383"/>
    </source>
</evidence>
<dbReference type="InterPro" id="IPR051045">
    <property type="entry name" value="TonB-dependent_transducer"/>
</dbReference>
<comment type="subcellular location">
    <subcellularLocation>
        <location evidence="1">Cell inner membrane</location>
        <topology evidence="1">Single-pass membrane protein</topology>
        <orientation evidence="1">Periplasmic side</orientation>
    </subcellularLocation>
</comment>
<evidence type="ECO:0000256" key="3">
    <source>
        <dbReference type="ARBA" id="ARBA00022448"/>
    </source>
</evidence>
<dbReference type="InterPro" id="IPR037682">
    <property type="entry name" value="TonB_C"/>
</dbReference>
<dbReference type="PANTHER" id="PTHR33446:SF2">
    <property type="entry name" value="PROTEIN TONB"/>
    <property type="match status" value="1"/>
</dbReference>
<dbReference type="InterPro" id="IPR006260">
    <property type="entry name" value="TonB/TolA_C"/>
</dbReference>
<organism evidence="12 13">
    <name type="scientific">Chitinophaga barathri</name>
    <dbReference type="NCBI Taxonomy" id="1647451"/>
    <lineage>
        <taxon>Bacteria</taxon>
        <taxon>Pseudomonadati</taxon>
        <taxon>Bacteroidota</taxon>
        <taxon>Chitinophagia</taxon>
        <taxon>Chitinophagales</taxon>
        <taxon>Chitinophagaceae</taxon>
        <taxon>Chitinophaga</taxon>
    </lineage>
</organism>
<dbReference type="GO" id="GO:0030288">
    <property type="term" value="C:outer membrane-bounded periplasmic space"/>
    <property type="evidence" value="ECO:0007669"/>
    <property type="project" value="InterPro"/>
</dbReference>
<evidence type="ECO:0000259" key="11">
    <source>
        <dbReference type="PROSITE" id="PS52015"/>
    </source>
</evidence>
<evidence type="ECO:0000256" key="5">
    <source>
        <dbReference type="ARBA" id="ARBA00022519"/>
    </source>
</evidence>